<keyword evidence="5" id="KW-1185">Reference proteome</keyword>
<evidence type="ECO:0000259" key="3">
    <source>
        <dbReference type="Pfam" id="PF07699"/>
    </source>
</evidence>
<dbReference type="SUPFAM" id="SSF57184">
    <property type="entry name" value="Growth factor receptor domain"/>
    <property type="match status" value="2"/>
</dbReference>
<dbReference type="PANTHER" id="PTHR46967">
    <property type="entry name" value="INSULIN-LIKE GROWTH FACTOR BINDING PROTEIN,N-TERMINAL"/>
    <property type="match status" value="1"/>
</dbReference>
<feature type="region of interest" description="Disordered" evidence="1">
    <location>
        <begin position="1051"/>
        <end position="1073"/>
    </location>
</feature>
<proteinExistence type="predicted"/>
<feature type="transmembrane region" description="Helical" evidence="2">
    <location>
        <begin position="1691"/>
        <end position="1717"/>
    </location>
</feature>
<evidence type="ECO:0000256" key="2">
    <source>
        <dbReference type="SAM" id="Phobius"/>
    </source>
</evidence>
<sequence>MVTQFVRLSSSPSITLHVSPIEAEISACINSPPTSSILSNDSDVLLTSTTGMSTLSINPPYTVLPTVLRVPLNNGGEGVWRSGIVAMFLGCDYVPPLIDLVKAVDLARRIVDGLSKDNFRLPKEGGRNKQTTIVIKNEWEGAGVGRKRGVQRCGYVVGMVNAFPDIRTLVKWLVQVKEEADKSKGKKRKRKGKGKREDVEREWNKEWGERVEKAAEFYTRIYQGLEDVWASGWKASSSCGSLDYFCSIHGLTRGDEVVNVGPLGRARYQGVVVLPGKYSSVIGATSCTLCPVGMATDGLTGATSLAQCMDCKRGKYAHVGYQEEDAECMSCAIGYYAENTKSTECTKCGPGQTTLNTETNSSKYCENCKVGQYQESGSGTCSTCRVGKYGNRTGATHCYYCEGGKSTDNPGMSSSEVCVDCVAGKYSPTKDDHLVEYASYCQMCPVGKFQSNASATECERCPSGRYTDDDDNTPEAREECRICPAGLDCCWTYDSNDCDSNNKNQAKEEYLTPCKIGTFGGAGENCKKNCPTGRYSTSTGGVDESVCMECPAGWYCPGFKENTYGGKKSCPTGYYCPIDSFEPLSCPPGTSTEGRKEVQTVSGCKPCPAGTFRGGETGSGQSPILACDRCQAGTYAPLPGSKECLTCAKEFGCAEGGAQCSKGYGLNLCGVCADNYYESSGKCEECASSPVQTIIAVVIALGVYYFVSKIELNLHHIIRLKIYATFFQLMCLVMYVEVPWPPMVKHFSQFFYTLSFNIEVAHPECAVSFTFFDKLKMVVITPIFIGILMSLVSKYFAYQKHVNEKNNNVNKQRYYRKRWKTLRQILVIFVTSVYTPVCYYSLRMFEACVETATGEVVMAGDTRLSCQSASYSFHSMFAWISVITFGVGIPLGIIILITYLKRKHQLNSGATLQRYGALYEWYSDDYAWFEAVSLARKGLMLLPVTLLSDSIQQAAGMMAITLAYAVVIVVFTPFIRFPLRLKVVDKEVDFYNFLEATTAVATGFDLLLGALSAIDKTREAASAIGVTFILVNSSIIILAVLSFESGLRRKKSKDKDKDKKGKTKGGKKRGSLGEDQTAMTGVEALAEANARPMRWNDVFDADDDGVVAGGSNTIEKRRKLMMMQKKKGAIGSSQRMIGAVNLSLANFGVADIREEYAQVLDSADEDCQELSERWTAEYAMMLEAKAVCNYAEAGAIKLQLEKTRAKLLDEVKNLISSLDIRLAEEVDRDERGGENKVEAAKDDLVCAKQLQNHVTKYWRDSEQVRLTTKLNDLKKSHDEFLDAFHEELRETLKKESFQTETGRVETSAEEITSALQRKRERTKRGGKRLSLAFSSSLRGVAEKSKREKDRNVTATEELLADALNTNDFEVAFLVEVNLKKVIEQYEQDAESIEYGLEPSKGGKMQIVAKMRLKRTRTLLPRVGGLSILFGLLIIIAGIQSEATVPLALAIGWSQIFIGGACVLVGSVNPTVASWMVAVIGAACVAQIYGVVLSVKGNYDLSMHRTFHTIPSVWRESDMYLLTYKEWAQHNNAAREPYDYKCSEVINIVVTNSTLKESGGTFDLPIDDDGYVESNGVTHVYGKCASCSIRNVQDPRFVFDVGLWEKGKGRVPSVHNCFHEMTFNEAGDRAVEELRRDVKKWYADMYGGADINVGHTEEDRADFTVVDLEEEEEEEEVEEYKVKVSLERLETLWVATVGLLFVCQMINCSIVFLCGYALRNLLGWSRVYSGKTFKTASDALNFDHLRLFSALLMVVAATFQFAVPFDGNTEASTGLGSKSIYLDKGAFINHMSVVTNQKNIHYLTTDNSQEYRHHNAQWYCPNGDDDYKSCYWTDESFNQNPRFFGTNKMFGFTPCQVGLCLEESVTFEKTALWICLAILASFTHRIKLVMRVVGLWIQNRVEDVMLKVYSRGGEKDGCCWLMTRRFVILLITVGVPLGITMVVSQLSKYEVENIVNEGCVNGTTTINEVKGIAYHCYEYETKTGINPFLVFLQLFLILLCCNLMQSPGFRAIFGMMELLYMVIIYILCCIKILDAWAYIGNNDGGWISWEFEVYLLYYLLLPVLAVPVFILKARRIKEDVPSWMTAPWRLLRWCLCCLCGRGGKERKGTEGGGKGQEMVQLSIEGVQKQATV</sequence>
<feature type="transmembrane region" description="Helical" evidence="2">
    <location>
        <begin position="720"/>
        <end position="738"/>
    </location>
</feature>
<dbReference type="SMART" id="SM01411">
    <property type="entry name" value="Ephrin_rec_like"/>
    <property type="match status" value="6"/>
</dbReference>
<dbReference type="OrthoDB" id="122341at2759"/>
<dbReference type="Pfam" id="PF07699">
    <property type="entry name" value="Ephrin_rec_like"/>
    <property type="match status" value="1"/>
</dbReference>
<dbReference type="InterPro" id="IPR009030">
    <property type="entry name" value="Growth_fac_rcpt_cys_sf"/>
</dbReference>
<evidence type="ECO:0000256" key="1">
    <source>
        <dbReference type="SAM" id="MobiDB-lite"/>
    </source>
</evidence>
<name>A0A9W7LER0_9STRA</name>
<feature type="transmembrane region" description="Helical" evidence="2">
    <location>
        <begin position="689"/>
        <end position="708"/>
    </location>
</feature>
<feature type="transmembrane region" description="Helical" evidence="2">
    <location>
        <begin position="954"/>
        <end position="979"/>
    </location>
</feature>
<dbReference type="PANTHER" id="PTHR46967:SF2">
    <property type="entry name" value="SUSHI, VON WILLEBRAND FACTOR TYPE A, EGF AND PENTRAXIN DOMAIN-CONTAINING PROTEIN 1-LIKE"/>
    <property type="match status" value="1"/>
</dbReference>
<keyword evidence="2" id="KW-1133">Transmembrane helix</keyword>
<feature type="transmembrane region" description="Helical" evidence="2">
    <location>
        <begin position="777"/>
        <end position="797"/>
    </location>
</feature>
<gene>
    <name evidence="4" type="ORF">TrCOL_g1334</name>
</gene>
<dbReference type="Proteomes" id="UP001165065">
    <property type="component" value="Unassembled WGS sequence"/>
</dbReference>
<organism evidence="4 5">
    <name type="scientific">Triparma columacea</name>
    <dbReference type="NCBI Taxonomy" id="722753"/>
    <lineage>
        <taxon>Eukaryota</taxon>
        <taxon>Sar</taxon>
        <taxon>Stramenopiles</taxon>
        <taxon>Ochrophyta</taxon>
        <taxon>Bolidophyceae</taxon>
        <taxon>Parmales</taxon>
        <taxon>Triparmaceae</taxon>
        <taxon>Triparma</taxon>
    </lineage>
</organism>
<feature type="transmembrane region" description="Helical" evidence="2">
    <location>
        <begin position="877"/>
        <end position="900"/>
    </location>
</feature>
<feature type="transmembrane region" description="Helical" evidence="2">
    <location>
        <begin position="991"/>
        <end position="1014"/>
    </location>
</feature>
<feature type="transmembrane region" description="Helical" evidence="2">
    <location>
        <begin position="1444"/>
        <end position="1464"/>
    </location>
</feature>
<feature type="transmembrane region" description="Helical" evidence="2">
    <location>
        <begin position="1746"/>
        <end position="1764"/>
    </location>
</feature>
<dbReference type="Gene3D" id="2.10.50.10">
    <property type="entry name" value="Tumor Necrosis Factor Receptor, subunit A, domain 2"/>
    <property type="match status" value="4"/>
</dbReference>
<evidence type="ECO:0000313" key="4">
    <source>
        <dbReference type="EMBL" id="GMI47308.1"/>
    </source>
</evidence>
<dbReference type="EMBL" id="BRYA01000338">
    <property type="protein sequence ID" value="GMI47308.1"/>
    <property type="molecule type" value="Genomic_DNA"/>
</dbReference>
<keyword evidence="2" id="KW-0472">Membrane</keyword>
<feature type="compositionally biased region" description="Basic residues" evidence="1">
    <location>
        <begin position="1060"/>
        <end position="1070"/>
    </location>
</feature>
<feature type="transmembrane region" description="Helical" evidence="2">
    <location>
        <begin position="1987"/>
        <end position="2005"/>
    </location>
</feature>
<protein>
    <recommendedName>
        <fullName evidence="3">Tyrosine-protein kinase ephrin type A/B receptor-like domain-containing protein</fullName>
    </recommendedName>
</protein>
<reference evidence="5" key="1">
    <citation type="journal article" date="2023" name="Commun. Biol.">
        <title>Genome analysis of Parmales, the sister group of diatoms, reveals the evolutionary specialization of diatoms from phago-mixotrophs to photoautotrophs.</title>
        <authorList>
            <person name="Ban H."/>
            <person name="Sato S."/>
            <person name="Yoshikawa S."/>
            <person name="Yamada K."/>
            <person name="Nakamura Y."/>
            <person name="Ichinomiya M."/>
            <person name="Sato N."/>
            <person name="Blanc-Mathieu R."/>
            <person name="Endo H."/>
            <person name="Kuwata A."/>
            <person name="Ogata H."/>
        </authorList>
    </citation>
    <scope>NUCLEOTIDE SEQUENCE [LARGE SCALE GENOMIC DNA]</scope>
</reference>
<evidence type="ECO:0000313" key="5">
    <source>
        <dbReference type="Proteomes" id="UP001165065"/>
    </source>
</evidence>
<keyword evidence="2" id="KW-0812">Transmembrane</keyword>
<feature type="transmembrane region" description="Helical" evidence="2">
    <location>
        <begin position="1020"/>
        <end position="1043"/>
    </location>
</feature>
<dbReference type="CDD" id="cd00185">
    <property type="entry name" value="TNFRSF"/>
    <property type="match status" value="1"/>
</dbReference>
<feature type="transmembrane region" description="Helical" evidence="2">
    <location>
        <begin position="1925"/>
        <end position="1945"/>
    </location>
</feature>
<comment type="caution">
    <text evidence="4">The sequence shown here is derived from an EMBL/GenBank/DDBJ whole genome shotgun (WGS) entry which is preliminary data.</text>
</comment>
<feature type="transmembrane region" description="Helical" evidence="2">
    <location>
        <begin position="2050"/>
        <end position="2070"/>
    </location>
</feature>
<feature type="domain" description="Tyrosine-protein kinase ephrin type A/B receptor-like" evidence="3">
    <location>
        <begin position="440"/>
        <end position="470"/>
    </location>
</feature>
<feature type="transmembrane region" description="Helical" evidence="2">
    <location>
        <begin position="2017"/>
        <end position="2038"/>
    </location>
</feature>
<feature type="transmembrane region" description="Helical" evidence="2">
    <location>
        <begin position="821"/>
        <end position="842"/>
    </location>
</feature>
<feature type="transmembrane region" description="Helical" evidence="2">
    <location>
        <begin position="1471"/>
        <end position="1494"/>
    </location>
</feature>
<feature type="transmembrane region" description="Helical" evidence="2">
    <location>
        <begin position="1418"/>
        <end position="1438"/>
    </location>
</feature>
<dbReference type="InterPro" id="IPR011641">
    <property type="entry name" value="Tyr-kin_ephrin_A/B_rcpt-like"/>
</dbReference>
<accession>A0A9W7LER0</accession>